<sequence length="72" mass="7109">MTCAGQTALRSTSTARKSDLSRAVVFTLLLAVAAGVGGRAADAVADLSGGGMTGMTFVEAGTTGTREVPLCC</sequence>
<organism evidence="1 2">
    <name type="scientific">Umezawaea tangerina</name>
    <dbReference type="NCBI Taxonomy" id="84725"/>
    <lineage>
        <taxon>Bacteria</taxon>
        <taxon>Bacillati</taxon>
        <taxon>Actinomycetota</taxon>
        <taxon>Actinomycetes</taxon>
        <taxon>Pseudonocardiales</taxon>
        <taxon>Pseudonocardiaceae</taxon>
        <taxon>Umezawaea</taxon>
    </lineage>
</organism>
<dbReference type="EMBL" id="PVTF01000010">
    <property type="protein sequence ID" value="PRY37513.1"/>
    <property type="molecule type" value="Genomic_DNA"/>
</dbReference>
<accession>A0A2T0SVX1</accession>
<comment type="caution">
    <text evidence="1">The sequence shown here is derived from an EMBL/GenBank/DDBJ whole genome shotgun (WGS) entry which is preliminary data.</text>
</comment>
<dbReference type="AlphaFoldDB" id="A0A2T0SVX1"/>
<reference evidence="1 2" key="1">
    <citation type="submission" date="2018-03" db="EMBL/GenBank/DDBJ databases">
        <title>Genomic Encyclopedia of Archaeal and Bacterial Type Strains, Phase II (KMG-II): from individual species to whole genera.</title>
        <authorList>
            <person name="Goeker M."/>
        </authorList>
    </citation>
    <scope>NUCLEOTIDE SEQUENCE [LARGE SCALE GENOMIC DNA]</scope>
    <source>
        <strain evidence="1 2">DSM 44720</strain>
    </source>
</reference>
<keyword evidence="2" id="KW-1185">Reference proteome</keyword>
<evidence type="ECO:0000313" key="1">
    <source>
        <dbReference type="EMBL" id="PRY37513.1"/>
    </source>
</evidence>
<protein>
    <submittedName>
        <fullName evidence="1">Uncharacterized protein</fullName>
    </submittedName>
</protein>
<evidence type="ECO:0000313" key="2">
    <source>
        <dbReference type="Proteomes" id="UP000239494"/>
    </source>
</evidence>
<proteinExistence type="predicted"/>
<dbReference type="Proteomes" id="UP000239494">
    <property type="component" value="Unassembled WGS sequence"/>
</dbReference>
<name>A0A2T0SVX1_9PSEU</name>
<dbReference type="RefSeq" id="WP_106191882.1">
    <property type="nucleotide sequence ID" value="NZ_PVTF01000010.1"/>
</dbReference>
<gene>
    <name evidence="1" type="ORF">CLV43_110325</name>
</gene>